<evidence type="ECO:0000313" key="2">
    <source>
        <dbReference type="Proteomes" id="UP001501084"/>
    </source>
</evidence>
<name>A0ABN3B8D8_9MICO</name>
<dbReference type="RefSeq" id="WP_346058522.1">
    <property type="nucleotide sequence ID" value="NZ_BAAAOP010000012.1"/>
</dbReference>
<evidence type="ECO:0000313" key="1">
    <source>
        <dbReference type="EMBL" id="GAA2189989.1"/>
    </source>
</evidence>
<dbReference type="EMBL" id="BAAAOP010000012">
    <property type="protein sequence ID" value="GAA2189989.1"/>
    <property type="molecule type" value="Genomic_DNA"/>
</dbReference>
<reference evidence="1 2" key="1">
    <citation type="journal article" date="2019" name="Int. J. Syst. Evol. Microbiol.">
        <title>The Global Catalogue of Microorganisms (GCM) 10K type strain sequencing project: providing services to taxonomists for standard genome sequencing and annotation.</title>
        <authorList>
            <consortium name="The Broad Institute Genomics Platform"/>
            <consortium name="The Broad Institute Genome Sequencing Center for Infectious Disease"/>
            <person name="Wu L."/>
            <person name="Ma J."/>
        </authorList>
    </citation>
    <scope>NUCLEOTIDE SEQUENCE [LARGE SCALE GENOMIC DNA]</scope>
    <source>
        <strain evidence="1 2">JCM 14919</strain>
    </source>
</reference>
<comment type="caution">
    <text evidence="1">The sequence shown here is derived from an EMBL/GenBank/DDBJ whole genome shotgun (WGS) entry which is preliminary data.</text>
</comment>
<gene>
    <name evidence="1" type="ORF">GCM10009786_25480</name>
</gene>
<proteinExistence type="predicted"/>
<sequence length="102" mass="10087">MPDGLKISDAVLEAAASHLVAASRVMIDGNQSLPGGAPATITGAGEEIARFITGLSTGRLALADAAKTASTGVAGIMSDSSDLDARLASALYIGFAVRGTGR</sequence>
<keyword evidence="2" id="KW-1185">Reference proteome</keyword>
<protein>
    <submittedName>
        <fullName evidence="1">Uncharacterized protein</fullName>
    </submittedName>
</protein>
<organism evidence="1 2">
    <name type="scientific">Leucobacter alluvii</name>
    <dbReference type="NCBI Taxonomy" id="340321"/>
    <lineage>
        <taxon>Bacteria</taxon>
        <taxon>Bacillati</taxon>
        <taxon>Actinomycetota</taxon>
        <taxon>Actinomycetes</taxon>
        <taxon>Micrococcales</taxon>
        <taxon>Microbacteriaceae</taxon>
        <taxon>Leucobacter</taxon>
    </lineage>
</organism>
<accession>A0ABN3B8D8</accession>
<dbReference type="Proteomes" id="UP001501084">
    <property type="component" value="Unassembled WGS sequence"/>
</dbReference>